<evidence type="ECO:0000313" key="9">
    <source>
        <dbReference type="EMBL" id="JAP05191.1"/>
    </source>
</evidence>
<reference evidence="9" key="1">
    <citation type="journal article" date="2018" name="J. Proteomics">
        <title>Exploring the molecular complexity of Triatoma dimidiata sialome.</title>
        <authorList>
            <person name="Santiago P.B."/>
            <person name="de Araujo C.N."/>
            <person name="Charneau S."/>
            <person name="Bastos I.M.D."/>
            <person name="Assumpcao T.C.F."/>
            <person name="Queiroz R.M.L."/>
            <person name="Praca Y.R."/>
            <person name="Cordeiro T.M."/>
            <person name="Garcia C.H.S."/>
            <person name="da Silva I.G."/>
            <person name="Raiol T."/>
            <person name="Motta F.N."/>
            <person name="de Araujo Oliveira J.V."/>
            <person name="de Sousa M.V."/>
            <person name="Ribeiro J.M.C."/>
            <person name="de Santana J.M."/>
        </authorList>
    </citation>
    <scope>NUCLEOTIDE SEQUENCE</scope>
    <source>
        <strain evidence="9">Santander</strain>
        <tissue evidence="9">Salivary glands</tissue>
    </source>
</reference>
<comment type="subcellular location">
    <subcellularLocation>
        <location evidence="1">Nucleus</location>
    </subcellularLocation>
</comment>
<sequence length="328" mass="36637">RDNKMRPLYTFPLSQLLIDALCNSGFTTYEELFDENGEVHESVEEILKHYFYSVNDIKSLVELPNITTAALSLRGEELKESIPTFSEALDGILGGGVRLDSLLHVCGPPGSGKTLLSLQLCTAVQVPECLGGLEAQAVFIDTDFGFSISRLREIAEGAYNHCIKVAKCHNLIENISKFSVDLMLENVHYLPVRNHFQLQVAVKTLKYFITKNSKIKVIIIDSLTFPFLSLTNTLDRTRIIYLILNQLHELAETFHLAVIVTNHLTTKISKCSKYLAPSLGESLSHRIPQTLLLGSYNNMFSAVLTKSPSLPETIAHFNITKDGLRDIK</sequence>
<organism evidence="9">
    <name type="scientific">Triatoma dimidiata</name>
    <name type="common">Kissing bug</name>
    <name type="synonym">Meccus dimidiatus</name>
    <dbReference type="NCBI Taxonomy" id="72491"/>
    <lineage>
        <taxon>Eukaryota</taxon>
        <taxon>Metazoa</taxon>
        <taxon>Ecdysozoa</taxon>
        <taxon>Arthropoda</taxon>
        <taxon>Hexapoda</taxon>
        <taxon>Insecta</taxon>
        <taxon>Pterygota</taxon>
        <taxon>Neoptera</taxon>
        <taxon>Paraneoptera</taxon>
        <taxon>Hemiptera</taxon>
        <taxon>Heteroptera</taxon>
        <taxon>Panheteroptera</taxon>
        <taxon>Cimicomorpha</taxon>
        <taxon>Reduviidae</taxon>
        <taxon>Triatominae</taxon>
        <taxon>Triatoma</taxon>
    </lineage>
</organism>
<dbReference type="EMBL" id="GECL01000933">
    <property type="protein sequence ID" value="JAP05191.1"/>
    <property type="molecule type" value="Transcribed_RNA"/>
</dbReference>
<dbReference type="InterPro" id="IPR013632">
    <property type="entry name" value="Rad51_C"/>
</dbReference>
<dbReference type="GO" id="GO:0007131">
    <property type="term" value="P:reciprocal meiotic recombination"/>
    <property type="evidence" value="ECO:0007669"/>
    <property type="project" value="TreeGrafter"/>
</dbReference>
<dbReference type="PANTHER" id="PTHR46239">
    <property type="entry name" value="DNA REPAIR PROTEIN RAD51 HOMOLOG 3 RAD51C"/>
    <property type="match status" value="1"/>
</dbReference>
<dbReference type="AlphaFoldDB" id="A0A0V0GB42"/>
<dbReference type="GO" id="GO:0033063">
    <property type="term" value="C:Rad51B-Rad51C-Rad51D-XRCC2 complex"/>
    <property type="evidence" value="ECO:0007669"/>
    <property type="project" value="TreeGrafter"/>
</dbReference>
<keyword evidence="3" id="KW-0227">DNA damage</keyword>
<dbReference type="GO" id="GO:0005657">
    <property type="term" value="C:replication fork"/>
    <property type="evidence" value="ECO:0007669"/>
    <property type="project" value="TreeGrafter"/>
</dbReference>
<keyword evidence="5" id="KW-0234">DNA repair</keyword>
<dbReference type="PROSITE" id="PS50162">
    <property type="entry name" value="RECA_2"/>
    <property type="match status" value="1"/>
</dbReference>
<dbReference type="Gene3D" id="3.40.50.300">
    <property type="entry name" value="P-loop containing nucleotide triphosphate hydrolases"/>
    <property type="match status" value="1"/>
</dbReference>
<dbReference type="InterPro" id="IPR027417">
    <property type="entry name" value="P-loop_NTPase"/>
</dbReference>
<evidence type="ECO:0000256" key="5">
    <source>
        <dbReference type="ARBA" id="ARBA00023204"/>
    </source>
</evidence>
<evidence type="ECO:0000256" key="6">
    <source>
        <dbReference type="ARBA" id="ARBA00023242"/>
    </source>
</evidence>
<dbReference type="InterPro" id="IPR020588">
    <property type="entry name" value="RecA_ATP-bd"/>
</dbReference>
<evidence type="ECO:0000256" key="7">
    <source>
        <dbReference type="ARBA" id="ARBA00040674"/>
    </source>
</evidence>
<name>A0A0V0GB42_TRIDM</name>
<dbReference type="Pfam" id="PF08423">
    <property type="entry name" value="Rad51"/>
    <property type="match status" value="1"/>
</dbReference>
<evidence type="ECO:0000256" key="2">
    <source>
        <dbReference type="ARBA" id="ARBA00022741"/>
    </source>
</evidence>
<dbReference type="GO" id="GO:0140664">
    <property type="term" value="F:ATP-dependent DNA damage sensor activity"/>
    <property type="evidence" value="ECO:0007669"/>
    <property type="project" value="InterPro"/>
</dbReference>
<accession>A0A0V0GB42</accession>
<dbReference type="GO" id="GO:0000400">
    <property type="term" value="F:four-way junction DNA binding"/>
    <property type="evidence" value="ECO:0007669"/>
    <property type="project" value="TreeGrafter"/>
</dbReference>
<evidence type="ECO:0000259" key="8">
    <source>
        <dbReference type="PROSITE" id="PS50162"/>
    </source>
</evidence>
<keyword evidence="4" id="KW-0067">ATP-binding</keyword>
<proteinExistence type="predicted"/>
<evidence type="ECO:0000256" key="4">
    <source>
        <dbReference type="ARBA" id="ARBA00022840"/>
    </source>
</evidence>
<dbReference type="GO" id="GO:0000707">
    <property type="term" value="P:meiotic DNA recombinase assembly"/>
    <property type="evidence" value="ECO:0007669"/>
    <property type="project" value="TreeGrafter"/>
</dbReference>
<feature type="domain" description="RecA family profile 1" evidence="8">
    <location>
        <begin position="78"/>
        <end position="264"/>
    </location>
</feature>
<dbReference type="InterPro" id="IPR052093">
    <property type="entry name" value="HR_Repair_Mediator"/>
</dbReference>
<keyword evidence="6" id="KW-0539">Nucleus</keyword>
<dbReference type="PANTHER" id="PTHR46239:SF1">
    <property type="entry name" value="DNA REPAIR PROTEIN RAD51 HOMOLOG 3"/>
    <property type="match status" value="1"/>
</dbReference>
<dbReference type="PIRSF" id="PIRSF005856">
    <property type="entry name" value="Rad51"/>
    <property type="match status" value="1"/>
</dbReference>
<protein>
    <recommendedName>
        <fullName evidence="7">DNA repair protein RAD51 homolog 3</fullName>
    </recommendedName>
</protein>
<feature type="non-terminal residue" evidence="9">
    <location>
        <position position="1"/>
    </location>
</feature>
<dbReference type="SUPFAM" id="SSF52540">
    <property type="entry name" value="P-loop containing nucleoside triphosphate hydrolases"/>
    <property type="match status" value="1"/>
</dbReference>
<dbReference type="InterPro" id="IPR016467">
    <property type="entry name" value="DNA_recomb/repair_RecA-like"/>
</dbReference>
<dbReference type="GO" id="GO:0033065">
    <property type="term" value="C:Rad51C-XRCC3 complex"/>
    <property type="evidence" value="ECO:0007669"/>
    <property type="project" value="TreeGrafter"/>
</dbReference>
<evidence type="ECO:0000256" key="3">
    <source>
        <dbReference type="ARBA" id="ARBA00022763"/>
    </source>
</evidence>
<keyword evidence="2" id="KW-0547">Nucleotide-binding</keyword>
<evidence type="ECO:0000256" key="1">
    <source>
        <dbReference type="ARBA" id="ARBA00004123"/>
    </source>
</evidence>
<dbReference type="GO" id="GO:0005524">
    <property type="term" value="F:ATP binding"/>
    <property type="evidence" value="ECO:0007669"/>
    <property type="project" value="UniProtKB-KW"/>
</dbReference>
<dbReference type="GO" id="GO:0008821">
    <property type="term" value="F:crossover junction DNA endonuclease activity"/>
    <property type="evidence" value="ECO:0007669"/>
    <property type="project" value="TreeGrafter"/>
</dbReference>